<dbReference type="SMART" id="SM00225">
    <property type="entry name" value="BTB"/>
    <property type="match status" value="5"/>
</dbReference>
<keyword evidence="1" id="KW-1133">Transmembrane helix</keyword>
<proteinExistence type="predicted"/>
<dbReference type="FunFam" id="3.30.710.10:FF:000159">
    <property type="entry name" value="Speckle-type POZ protein B"/>
    <property type="match status" value="3"/>
</dbReference>
<feature type="domain" description="BTB" evidence="2">
    <location>
        <begin position="75"/>
        <end position="142"/>
    </location>
</feature>
<sequence length="732" mass="85324">MKENDFDRSIVKTMIHYIYCGKVQDLTPEISIQLYSIADKYNLRDLKDICVEYILENPDSPMDDLQHLYTTQMFSDFTLKVRDEELKVHKLILCARSSVFNTMLNCDMKENRTNCLEITDFDPSIVKTMIHYIYCGQVQDFSPELSIKLYSIADKYNLQDLKDICVEYILENPDSLMDDLQHMYTSQMFSDFTLKVGDEELKVHKLILCARSSVFNTMLNCDMKENRTNCLEITDFDTSIVKTMIHYIYCGQVQDFSPELSIKLYSIADKYNLQDLKDICVEYILENPDSLMDDLQHLYTTQMFSDFTLKVGDEELKVHKLILCARSSVFNIMLNCDIKENRTNCLEITDFDTSIVKTMIHYIYCGQVQDFSSEFNIKLYSIADKYNLQDLKDICVDYILENPDSLMDDLQHLYTTQMFSDFTLKVRDEELKVHKLILCARSSVFNIMLNCDIKENRTNCLEITDFDPSIVKTMIHYIYCGQVQDFSPELSIKLYSIADKYNLQDLKDICVEYILENPDSLMDDLQHMYTSQMFSDFTLKVGDEELKVHKLILCARSSVFNSTMLNCDMKENRTNCLEITDFDPSIVKTMIHYIYCGKVQDFSPELSIKLYSIADKYNLQDLKNICVEYILGNINIDNVCDVLTSGELHDEPQFKTAARDFICTNAVAIQETEKWLSLSKTMPHLILDMNRLVISQMKNTNTQYGININTMISIKSLYCLLVISILYFFILQ</sequence>
<feature type="domain" description="BTB" evidence="2">
    <location>
        <begin position="305"/>
        <end position="372"/>
    </location>
</feature>
<dbReference type="SUPFAM" id="SSF54695">
    <property type="entry name" value="POZ domain"/>
    <property type="match status" value="6"/>
</dbReference>
<dbReference type="SMART" id="SM00710">
    <property type="entry name" value="PbH1"/>
    <property type="match status" value="5"/>
</dbReference>
<feature type="domain" description="BTB" evidence="2">
    <location>
        <begin position="420"/>
        <end position="487"/>
    </location>
</feature>
<feature type="transmembrane region" description="Helical" evidence="1">
    <location>
        <begin position="712"/>
        <end position="731"/>
    </location>
</feature>
<dbReference type="CDD" id="cd18186">
    <property type="entry name" value="BTB_POZ_ZBTB_KLHL-like"/>
    <property type="match status" value="1"/>
</dbReference>
<reference evidence="3 4" key="1">
    <citation type="journal article" date="2022" name="Nat. Ecol. Evol.">
        <title>A masculinizing supergene underlies an exaggerated male reproductive morph in a spider.</title>
        <authorList>
            <person name="Hendrickx F."/>
            <person name="De Corte Z."/>
            <person name="Sonet G."/>
            <person name="Van Belleghem S.M."/>
            <person name="Kostlbacher S."/>
            <person name="Vangestel C."/>
        </authorList>
    </citation>
    <scope>NUCLEOTIDE SEQUENCE [LARGE SCALE GENOMIC DNA]</scope>
    <source>
        <strain evidence="3">W744_W776</strain>
    </source>
</reference>
<organism evidence="3 4">
    <name type="scientific">Oedothorax gibbosus</name>
    <dbReference type="NCBI Taxonomy" id="931172"/>
    <lineage>
        <taxon>Eukaryota</taxon>
        <taxon>Metazoa</taxon>
        <taxon>Ecdysozoa</taxon>
        <taxon>Arthropoda</taxon>
        <taxon>Chelicerata</taxon>
        <taxon>Arachnida</taxon>
        <taxon>Araneae</taxon>
        <taxon>Araneomorphae</taxon>
        <taxon>Entelegynae</taxon>
        <taxon>Araneoidea</taxon>
        <taxon>Linyphiidae</taxon>
        <taxon>Erigoninae</taxon>
        <taxon>Oedothorax</taxon>
    </lineage>
</organism>
<evidence type="ECO:0000313" key="3">
    <source>
        <dbReference type="EMBL" id="KAG8192306.1"/>
    </source>
</evidence>
<dbReference type="Gene3D" id="1.25.40.420">
    <property type="match status" value="1"/>
</dbReference>
<dbReference type="InterPro" id="IPR006626">
    <property type="entry name" value="PbH1"/>
</dbReference>
<dbReference type="Gene3D" id="3.30.710.10">
    <property type="entry name" value="Potassium Channel Kv1.1, Chain A"/>
    <property type="match status" value="6"/>
</dbReference>
<keyword evidence="1" id="KW-0472">Membrane</keyword>
<comment type="caution">
    <text evidence="3">The sequence shown here is derived from an EMBL/GenBank/DDBJ whole genome shotgun (WGS) entry which is preliminary data.</text>
</comment>
<dbReference type="InterPro" id="IPR000210">
    <property type="entry name" value="BTB/POZ_dom"/>
</dbReference>
<feature type="domain" description="BTB" evidence="2">
    <location>
        <begin position="190"/>
        <end position="257"/>
    </location>
</feature>
<dbReference type="CDD" id="cd14733">
    <property type="entry name" value="BACK"/>
    <property type="match status" value="1"/>
</dbReference>
<dbReference type="PANTHER" id="PTHR24413">
    <property type="entry name" value="SPECKLE-TYPE POZ PROTEIN"/>
    <property type="match status" value="1"/>
</dbReference>
<dbReference type="Pfam" id="PF00651">
    <property type="entry name" value="BTB"/>
    <property type="match status" value="6"/>
</dbReference>
<dbReference type="AlphaFoldDB" id="A0AAV6V7Q5"/>
<feature type="domain" description="BTB" evidence="2">
    <location>
        <begin position="535"/>
        <end position="603"/>
    </location>
</feature>
<evidence type="ECO:0000313" key="4">
    <source>
        <dbReference type="Proteomes" id="UP000827092"/>
    </source>
</evidence>
<dbReference type="PROSITE" id="PS50097">
    <property type="entry name" value="BTB"/>
    <property type="match status" value="5"/>
</dbReference>
<dbReference type="EMBL" id="JAFNEN010000141">
    <property type="protein sequence ID" value="KAG8192306.1"/>
    <property type="molecule type" value="Genomic_DNA"/>
</dbReference>
<dbReference type="Proteomes" id="UP000827092">
    <property type="component" value="Unassembled WGS sequence"/>
</dbReference>
<accession>A0AAV6V7Q5</accession>
<gene>
    <name evidence="3" type="ORF">JTE90_002127</name>
</gene>
<name>A0AAV6V7Q5_9ARAC</name>
<keyword evidence="4" id="KW-1185">Reference proteome</keyword>
<protein>
    <recommendedName>
        <fullName evidence="2">BTB domain-containing protein</fullName>
    </recommendedName>
</protein>
<evidence type="ECO:0000259" key="2">
    <source>
        <dbReference type="PROSITE" id="PS50097"/>
    </source>
</evidence>
<dbReference type="InterPro" id="IPR011333">
    <property type="entry name" value="SKP1/BTB/POZ_sf"/>
</dbReference>
<keyword evidence="1" id="KW-0812">Transmembrane</keyword>
<evidence type="ECO:0000256" key="1">
    <source>
        <dbReference type="SAM" id="Phobius"/>
    </source>
</evidence>